<dbReference type="PROSITE" id="PS50995">
    <property type="entry name" value="HTH_MARR_2"/>
    <property type="match status" value="1"/>
</dbReference>
<sequence>MEYQCFSEMMEEMREIHKMIQKLTSQKCHHLTMEQLKLIFLISHAQMNQKEIAQKLRITEATLSVRIKRLVDMGFIERKLNEDDKRHYYIVLSSQGKAVIEEMKRDFHYVHQVVCKDLTDEDYQSVLKVVKKIKRNLKEEIE</sequence>
<dbReference type="InterPro" id="IPR036390">
    <property type="entry name" value="WH_DNA-bd_sf"/>
</dbReference>
<dbReference type="Proteomes" id="UP000195305">
    <property type="component" value="Unassembled WGS sequence"/>
</dbReference>
<dbReference type="PRINTS" id="PR00598">
    <property type="entry name" value="HTHMARR"/>
</dbReference>
<dbReference type="EMBL" id="NFLJ01000017">
    <property type="protein sequence ID" value="OUQ34379.1"/>
    <property type="molecule type" value="Genomic_DNA"/>
</dbReference>
<gene>
    <name evidence="5" type="ORF">B5E75_07000</name>
</gene>
<evidence type="ECO:0000313" key="5">
    <source>
        <dbReference type="EMBL" id="OUQ34379.1"/>
    </source>
</evidence>
<comment type="caution">
    <text evidence="5">The sequence shown here is derived from an EMBL/GenBank/DDBJ whole genome shotgun (WGS) entry which is preliminary data.</text>
</comment>
<keyword evidence="3" id="KW-0804">Transcription</keyword>
<dbReference type="CDD" id="cd00090">
    <property type="entry name" value="HTH_ARSR"/>
    <property type="match status" value="1"/>
</dbReference>
<dbReference type="SMART" id="SM00347">
    <property type="entry name" value="HTH_MARR"/>
    <property type="match status" value="1"/>
</dbReference>
<keyword evidence="1" id="KW-0805">Transcription regulation</keyword>
<dbReference type="InterPro" id="IPR039422">
    <property type="entry name" value="MarR/SlyA-like"/>
</dbReference>
<evidence type="ECO:0000313" key="6">
    <source>
        <dbReference type="Proteomes" id="UP000195305"/>
    </source>
</evidence>
<accession>A0A1Y4SWS1</accession>
<name>A0A1Y4SWS1_9FIRM</name>
<proteinExistence type="predicted"/>
<evidence type="ECO:0000256" key="2">
    <source>
        <dbReference type="ARBA" id="ARBA00023125"/>
    </source>
</evidence>
<evidence type="ECO:0000259" key="4">
    <source>
        <dbReference type="PROSITE" id="PS50995"/>
    </source>
</evidence>
<dbReference type="SUPFAM" id="SSF46785">
    <property type="entry name" value="Winged helix' DNA-binding domain"/>
    <property type="match status" value="1"/>
</dbReference>
<reference evidence="5 6" key="1">
    <citation type="journal article" date="2018" name="BMC Genomics">
        <title>Whole genome sequencing and function prediction of 133 gut anaerobes isolated from chicken caecum in pure cultures.</title>
        <authorList>
            <person name="Medvecky M."/>
            <person name="Cejkova D."/>
            <person name="Polansky O."/>
            <person name="Karasova D."/>
            <person name="Kubasova T."/>
            <person name="Cizek A."/>
            <person name="Rychlik I."/>
        </authorList>
    </citation>
    <scope>NUCLEOTIDE SEQUENCE [LARGE SCALE GENOMIC DNA]</scope>
    <source>
        <strain evidence="5 6">An13</strain>
    </source>
</reference>
<dbReference type="InterPro" id="IPR036388">
    <property type="entry name" value="WH-like_DNA-bd_sf"/>
</dbReference>
<dbReference type="GO" id="GO:0003700">
    <property type="term" value="F:DNA-binding transcription factor activity"/>
    <property type="evidence" value="ECO:0007669"/>
    <property type="project" value="InterPro"/>
</dbReference>
<dbReference type="OrthoDB" id="166070at2"/>
<feature type="domain" description="HTH marR-type" evidence="4">
    <location>
        <begin position="2"/>
        <end position="135"/>
    </location>
</feature>
<dbReference type="InterPro" id="IPR000835">
    <property type="entry name" value="HTH_MarR-typ"/>
</dbReference>
<dbReference type="GO" id="GO:0003677">
    <property type="term" value="F:DNA binding"/>
    <property type="evidence" value="ECO:0007669"/>
    <property type="project" value="UniProtKB-KW"/>
</dbReference>
<dbReference type="AlphaFoldDB" id="A0A1Y4SWS1"/>
<evidence type="ECO:0000256" key="3">
    <source>
        <dbReference type="ARBA" id="ARBA00023163"/>
    </source>
</evidence>
<keyword evidence="6" id="KW-1185">Reference proteome</keyword>
<evidence type="ECO:0000256" key="1">
    <source>
        <dbReference type="ARBA" id="ARBA00023015"/>
    </source>
</evidence>
<dbReference type="Gene3D" id="1.10.10.10">
    <property type="entry name" value="Winged helix-like DNA-binding domain superfamily/Winged helix DNA-binding domain"/>
    <property type="match status" value="1"/>
</dbReference>
<dbReference type="GO" id="GO:0006950">
    <property type="term" value="P:response to stress"/>
    <property type="evidence" value="ECO:0007669"/>
    <property type="project" value="TreeGrafter"/>
</dbReference>
<dbReference type="PROSITE" id="PS01117">
    <property type="entry name" value="HTH_MARR_1"/>
    <property type="match status" value="1"/>
</dbReference>
<dbReference type="RefSeq" id="WP_087358047.1">
    <property type="nucleotide sequence ID" value="NZ_NFLJ01000017.1"/>
</dbReference>
<organism evidence="5 6">
    <name type="scientific">Massilimicrobiota timonensis</name>
    <dbReference type="NCBI Taxonomy" id="1776392"/>
    <lineage>
        <taxon>Bacteria</taxon>
        <taxon>Bacillati</taxon>
        <taxon>Bacillota</taxon>
        <taxon>Erysipelotrichia</taxon>
        <taxon>Erysipelotrichales</taxon>
        <taxon>Erysipelotrichaceae</taxon>
        <taxon>Massilimicrobiota</taxon>
    </lineage>
</organism>
<dbReference type="PANTHER" id="PTHR33164:SF43">
    <property type="entry name" value="HTH-TYPE TRANSCRIPTIONAL REPRESSOR YETL"/>
    <property type="match status" value="1"/>
</dbReference>
<dbReference type="InterPro" id="IPR011991">
    <property type="entry name" value="ArsR-like_HTH"/>
</dbReference>
<protein>
    <recommendedName>
        <fullName evidence="4">HTH marR-type domain-containing protein</fullName>
    </recommendedName>
</protein>
<keyword evidence="2" id="KW-0238">DNA-binding</keyword>
<dbReference type="Pfam" id="PF01047">
    <property type="entry name" value="MarR"/>
    <property type="match status" value="1"/>
</dbReference>
<dbReference type="PANTHER" id="PTHR33164">
    <property type="entry name" value="TRANSCRIPTIONAL REGULATOR, MARR FAMILY"/>
    <property type="match status" value="1"/>
</dbReference>
<dbReference type="InterPro" id="IPR023187">
    <property type="entry name" value="Tscrpt_reg_MarR-type_CS"/>
</dbReference>